<evidence type="ECO:0000313" key="2">
    <source>
        <dbReference type="Proteomes" id="UP000004199"/>
    </source>
</evidence>
<accession>I6F633</accession>
<proteinExistence type="predicted"/>
<name>I6F633_SHIBO</name>
<gene>
    <name evidence="1" type="ORF">SB444474_5430</name>
</gene>
<dbReference type="Proteomes" id="UP000004199">
    <property type="component" value="Unassembled WGS sequence"/>
</dbReference>
<reference evidence="1 2" key="1">
    <citation type="submission" date="2012-03" db="EMBL/GenBank/DDBJ databases">
        <authorList>
            <person name="Rasko D."/>
            <person name="Redman J."/>
            <person name="Daugherty S.C."/>
            <person name="Tallon L."/>
            <person name="Sadzewicz L."/>
            <person name="Jones K."/>
            <person name="Santana-Cruz I."/>
            <person name="Liu X."/>
        </authorList>
    </citation>
    <scope>NUCLEOTIDE SEQUENCE [LARGE SCALE GENOMIC DNA]</scope>
    <source>
        <strain evidence="1 2">4444-74</strain>
    </source>
</reference>
<sequence>MWLKIEFNLRLCGLQIITRNDVDSKILTASVIRIWGYIVRKIVQCHGAEINYTIIIYFDLTCA</sequence>
<organism evidence="1 2">
    <name type="scientific">Shigella boydii 4444-74</name>
    <dbReference type="NCBI Taxonomy" id="766140"/>
    <lineage>
        <taxon>Bacteria</taxon>
        <taxon>Pseudomonadati</taxon>
        <taxon>Pseudomonadota</taxon>
        <taxon>Gammaproteobacteria</taxon>
        <taxon>Enterobacterales</taxon>
        <taxon>Enterobacteriaceae</taxon>
        <taxon>Shigella</taxon>
    </lineage>
</organism>
<protein>
    <submittedName>
        <fullName evidence="1">Uncharacterized protein</fullName>
    </submittedName>
</protein>
<evidence type="ECO:0000313" key="1">
    <source>
        <dbReference type="EMBL" id="EIQ51725.1"/>
    </source>
</evidence>
<dbReference type="AlphaFoldDB" id="I6F633"/>
<comment type="caution">
    <text evidence="1">The sequence shown here is derived from an EMBL/GenBank/DDBJ whole genome shotgun (WGS) entry which is preliminary data.</text>
</comment>
<dbReference type="EMBL" id="AKNB01000052">
    <property type="protein sequence ID" value="EIQ51725.1"/>
    <property type="molecule type" value="Genomic_DNA"/>
</dbReference>